<evidence type="ECO:0000256" key="2">
    <source>
        <dbReference type="ARBA" id="ARBA00023136"/>
    </source>
</evidence>
<dbReference type="SMART" id="SM00409">
    <property type="entry name" value="IG"/>
    <property type="match status" value="4"/>
</dbReference>
<evidence type="ECO:0000256" key="1">
    <source>
        <dbReference type="ARBA" id="ARBA00004479"/>
    </source>
</evidence>
<dbReference type="CDD" id="cd00096">
    <property type="entry name" value="Ig"/>
    <property type="match status" value="1"/>
</dbReference>
<dbReference type="SUPFAM" id="SSF48726">
    <property type="entry name" value="Immunoglobulin"/>
    <property type="match status" value="5"/>
</dbReference>
<keyword evidence="8" id="KW-1185">Reference proteome</keyword>
<feature type="domain" description="Ig-like" evidence="7">
    <location>
        <begin position="126"/>
        <end position="231"/>
    </location>
</feature>
<dbReference type="InterPro" id="IPR036179">
    <property type="entry name" value="Ig-like_dom_sf"/>
</dbReference>
<keyword evidence="6" id="KW-1133">Transmembrane helix</keyword>
<feature type="domain" description="Ig-like" evidence="7">
    <location>
        <begin position="236"/>
        <end position="315"/>
    </location>
</feature>
<sequence>MYFIEVFWIVYTVIVIGTVYTLQDFDITPSNNEVDPGSTATLNCRVRNRRGECAWLKDGEVVGRISNKFIFEKEPSDGDCSIRIINANLEMDDGYWQCQVTQTSLEDPTLKSEKVKLTVRETPRPPQLEDSTIQIQPGSNFTTKVGQPTKLNCVSRKGNPPAELKWFLEDEEITAMANQTNTTDIEKHKTWQAVSILYYTFQKIHNGKLLRCVALHKGYDTNSRETHARLDLQYPPEIQLEGNPKEEVEEGKSLSLRCLADANPKASIMWKISGHANVHSIKEELTFSPIRRSDSGVYSCRAKNDVGESKELEITVDVIYKPEIRKIEPYPYVSLALYSSTQLICEAAANPEPLYTWLQKLPGEMQAWQERGNDARLIITNITYSFQGRYICEARNYIKGIEYKVQSEEIKLDVTGRPQVITDMTVTKDTVVVEKNEDATISVEFCSDPKPDRVFWEWGSLKLDTGSELARYSAEEYMEIRDRDDCYEARLIIRNVEGSDSRKYTIHIVNFKGEEDYGVTLKVREPVSVSMVIGVAVGCIIVLVVLIVVGLFVLKKHKYLFRRSNGFNPDTESEMGGRRSVDITHNGRAGNAVGAIPPDALYSTPKKQSNKKVENKHYENLKVIPLLLLL</sequence>
<evidence type="ECO:0000256" key="3">
    <source>
        <dbReference type="ARBA" id="ARBA00023157"/>
    </source>
</evidence>
<dbReference type="InterPro" id="IPR051275">
    <property type="entry name" value="Cell_adhesion_signaling"/>
</dbReference>
<keyword evidence="4" id="KW-0325">Glycoprotein</keyword>
<dbReference type="InterPro" id="IPR013162">
    <property type="entry name" value="CD80_C2-set"/>
</dbReference>
<feature type="transmembrane region" description="Helical" evidence="6">
    <location>
        <begin position="531"/>
        <end position="554"/>
    </location>
</feature>
<keyword evidence="3" id="KW-1015">Disulfide bond</keyword>
<proteinExistence type="predicted"/>
<evidence type="ECO:0000259" key="7">
    <source>
        <dbReference type="PROSITE" id="PS50835"/>
    </source>
</evidence>
<comment type="subcellular location">
    <subcellularLocation>
        <location evidence="1">Membrane</location>
        <topology evidence="1">Single-pass type I membrane protein</topology>
    </subcellularLocation>
</comment>
<reference evidence="9" key="1">
    <citation type="submission" date="2025-08" db="UniProtKB">
        <authorList>
            <consortium name="RefSeq"/>
        </authorList>
    </citation>
    <scope>IDENTIFICATION</scope>
    <source>
        <tissue evidence="9">Muscle</tissue>
    </source>
</reference>
<dbReference type="PROSITE" id="PS50835">
    <property type="entry name" value="IG_LIKE"/>
    <property type="match status" value="4"/>
</dbReference>
<organism evidence="8 9">
    <name type="scientific">Limulus polyphemus</name>
    <name type="common">Atlantic horseshoe crab</name>
    <dbReference type="NCBI Taxonomy" id="6850"/>
    <lineage>
        <taxon>Eukaryota</taxon>
        <taxon>Metazoa</taxon>
        <taxon>Ecdysozoa</taxon>
        <taxon>Arthropoda</taxon>
        <taxon>Chelicerata</taxon>
        <taxon>Merostomata</taxon>
        <taxon>Xiphosura</taxon>
        <taxon>Limulidae</taxon>
        <taxon>Limulus</taxon>
    </lineage>
</organism>
<dbReference type="PANTHER" id="PTHR11640:SF154">
    <property type="entry name" value="IRREGULAR CHIASM C-ROUGHEST PROTEIN-LIKE PROTEIN"/>
    <property type="match status" value="1"/>
</dbReference>
<accession>A0ABM1TJN6</accession>
<evidence type="ECO:0000313" key="8">
    <source>
        <dbReference type="Proteomes" id="UP000694941"/>
    </source>
</evidence>
<dbReference type="RefSeq" id="XP_022256092.1">
    <property type="nucleotide sequence ID" value="XM_022400384.1"/>
</dbReference>
<evidence type="ECO:0000256" key="6">
    <source>
        <dbReference type="SAM" id="Phobius"/>
    </source>
</evidence>
<evidence type="ECO:0000256" key="5">
    <source>
        <dbReference type="ARBA" id="ARBA00023319"/>
    </source>
</evidence>
<dbReference type="InterPro" id="IPR003598">
    <property type="entry name" value="Ig_sub2"/>
</dbReference>
<dbReference type="GeneID" id="106471769"/>
<keyword evidence="5" id="KW-0393">Immunoglobulin domain</keyword>
<dbReference type="SMART" id="SM00408">
    <property type="entry name" value="IGc2"/>
    <property type="match status" value="3"/>
</dbReference>
<dbReference type="InterPro" id="IPR013783">
    <property type="entry name" value="Ig-like_fold"/>
</dbReference>
<keyword evidence="2 6" id="KW-0472">Membrane</keyword>
<dbReference type="InterPro" id="IPR003599">
    <property type="entry name" value="Ig_sub"/>
</dbReference>
<protein>
    <submittedName>
        <fullName evidence="9">Kin of IRRE-like protein 3 isoform X1</fullName>
    </submittedName>
</protein>
<evidence type="ECO:0000256" key="4">
    <source>
        <dbReference type="ARBA" id="ARBA00023180"/>
    </source>
</evidence>
<dbReference type="Pfam" id="PF13927">
    <property type="entry name" value="Ig_3"/>
    <property type="match status" value="2"/>
</dbReference>
<feature type="domain" description="Ig-like" evidence="7">
    <location>
        <begin position="23"/>
        <end position="118"/>
    </location>
</feature>
<dbReference type="InterPro" id="IPR007110">
    <property type="entry name" value="Ig-like_dom"/>
</dbReference>
<name>A0ABM1TJN6_LIMPO</name>
<dbReference type="Pfam" id="PF07679">
    <property type="entry name" value="I-set"/>
    <property type="match status" value="2"/>
</dbReference>
<dbReference type="PANTHER" id="PTHR11640">
    <property type="entry name" value="NEPHRIN"/>
    <property type="match status" value="1"/>
</dbReference>
<dbReference type="Gene3D" id="2.60.40.10">
    <property type="entry name" value="Immunoglobulins"/>
    <property type="match status" value="5"/>
</dbReference>
<feature type="domain" description="Ig-like" evidence="7">
    <location>
        <begin position="322"/>
        <end position="411"/>
    </location>
</feature>
<dbReference type="Pfam" id="PF08205">
    <property type="entry name" value="C2-set_2"/>
    <property type="match status" value="1"/>
</dbReference>
<gene>
    <name evidence="9" type="primary">LOC106471769</name>
</gene>
<dbReference type="InterPro" id="IPR013098">
    <property type="entry name" value="Ig_I-set"/>
</dbReference>
<dbReference type="Proteomes" id="UP000694941">
    <property type="component" value="Unplaced"/>
</dbReference>
<keyword evidence="6" id="KW-0812">Transmembrane</keyword>
<evidence type="ECO:0000313" key="9">
    <source>
        <dbReference type="RefSeq" id="XP_022256092.1"/>
    </source>
</evidence>